<evidence type="ECO:0000313" key="1">
    <source>
        <dbReference type="EMBL" id="KPL82598.1"/>
    </source>
</evidence>
<dbReference type="InterPro" id="IPR029063">
    <property type="entry name" value="SAM-dependent_MTases_sf"/>
</dbReference>
<dbReference type="Proteomes" id="UP000050544">
    <property type="component" value="Unassembled WGS sequence"/>
</dbReference>
<dbReference type="SUPFAM" id="SSF53335">
    <property type="entry name" value="S-adenosyl-L-methionine-dependent methyltransferases"/>
    <property type="match status" value="1"/>
</dbReference>
<sequence>MITASMNSSSFSFNFQHYLDAKRSVDDRALNRQVWAMLAQHLAQVSRRPIRILEIGAGIGTMIPRVWEWGLVDQATYLALDIEMANLQYARRWLAHWARQAGITFDATAGSYLFQQGERWLRLDLLAADAVVPGGLPLHLPQFDLLIAHTVLDLVNLEAGLTTLSTCVRSGGWLYLTLNFDGLSLFLPPLSQELDEQVIALYHQSMDERRLHGLPTGGSTAGRALFTTSRALGLEILTAGASDWVVFPHHGRYPAREAYFLECILHFVEESLTRQALLPADLLKKWLTARREQIARGELIFVAHQLDFLLRVP</sequence>
<dbReference type="AlphaFoldDB" id="A0A0P6YBU7"/>
<dbReference type="STRING" id="869279.SE15_10820"/>
<evidence type="ECO:0008006" key="3">
    <source>
        <dbReference type="Google" id="ProtNLM"/>
    </source>
</evidence>
<proteinExistence type="predicted"/>
<evidence type="ECO:0000313" key="2">
    <source>
        <dbReference type="Proteomes" id="UP000050544"/>
    </source>
</evidence>
<keyword evidence="2" id="KW-1185">Reference proteome</keyword>
<comment type="caution">
    <text evidence="1">The sequence shown here is derived from an EMBL/GenBank/DDBJ whole genome shotgun (WGS) entry which is preliminary data.</text>
</comment>
<dbReference type="EMBL" id="LGKO01000005">
    <property type="protein sequence ID" value="KPL82598.1"/>
    <property type="molecule type" value="Genomic_DNA"/>
</dbReference>
<name>A0A0P6YBU7_9CHLR</name>
<accession>A0A0P6YBU7</accession>
<reference evidence="1 2" key="1">
    <citation type="submission" date="2015-07" db="EMBL/GenBank/DDBJ databases">
        <title>Whole genome sequence of Thermanaerothrix daxensis DSM 23592.</title>
        <authorList>
            <person name="Hemp J."/>
            <person name="Ward L.M."/>
            <person name="Pace L.A."/>
            <person name="Fischer W.W."/>
        </authorList>
    </citation>
    <scope>NUCLEOTIDE SEQUENCE [LARGE SCALE GENOMIC DNA]</scope>
    <source>
        <strain evidence="1 2">GNS-1</strain>
    </source>
</reference>
<protein>
    <recommendedName>
        <fullName evidence="3">Methyltransferase type 11 domain-containing protein</fullName>
    </recommendedName>
</protein>
<organism evidence="1 2">
    <name type="scientific">Thermanaerothrix daxensis</name>
    <dbReference type="NCBI Taxonomy" id="869279"/>
    <lineage>
        <taxon>Bacteria</taxon>
        <taxon>Bacillati</taxon>
        <taxon>Chloroflexota</taxon>
        <taxon>Anaerolineae</taxon>
        <taxon>Anaerolineales</taxon>
        <taxon>Anaerolineaceae</taxon>
        <taxon>Thermanaerothrix</taxon>
    </lineage>
</organism>
<dbReference type="Gene3D" id="3.40.50.150">
    <property type="entry name" value="Vaccinia Virus protein VP39"/>
    <property type="match status" value="1"/>
</dbReference>
<gene>
    <name evidence="1" type="ORF">SE15_10820</name>
</gene>